<proteinExistence type="predicted"/>
<dbReference type="KEGG" id="hlt:I7X12_19160"/>
<feature type="transmembrane region" description="Helical" evidence="5">
    <location>
        <begin position="128"/>
        <end position="149"/>
    </location>
</feature>
<dbReference type="AlphaFoldDB" id="A0A7T3FY32"/>
<gene>
    <name evidence="7" type="ORF">I7X12_19160</name>
</gene>
<keyword evidence="4 5" id="KW-0472">Membrane</keyword>
<evidence type="ECO:0000256" key="3">
    <source>
        <dbReference type="ARBA" id="ARBA00022989"/>
    </source>
</evidence>
<evidence type="ECO:0000256" key="4">
    <source>
        <dbReference type="ARBA" id="ARBA00023136"/>
    </source>
</evidence>
<organism evidence="7 8">
    <name type="scientific">Halosimplex litoreum</name>
    <dbReference type="NCBI Taxonomy" id="1198301"/>
    <lineage>
        <taxon>Archaea</taxon>
        <taxon>Methanobacteriati</taxon>
        <taxon>Methanobacteriota</taxon>
        <taxon>Stenosarchaea group</taxon>
        <taxon>Halobacteria</taxon>
        <taxon>Halobacteriales</taxon>
        <taxon>Haloarculaceae</taxon>
        <taxon>Halosimplex</taxon>
    </lineage>
</organism>
<sequence>MGVSNAVRNPGSYISRTLGLYRTLLTDPERFYDEYIGSRRVKSEFALVLVAGLIGLVGNYVMLQELIFQFDPFDAVVINDQVRFQLQQRVIEPLLGAFLLWVWFGVGMYYVAWLYTTIGTTYVTMKRTAWALLPVLIGNVIHTAAMAYASTTIDVTEEDITITTSLADEVSAFVWSQASGETVVLAATALGIVFALWTGYIGAYAIKDVRDLTTSEAYKVAAVPTVGYVLYIAYSVFTAL</sequence>
<feature type="transmembrane region" description="Helical" evidence="5">
    <location>
        <begin position="94"/>
        <end position="116"/>
    </location>
</feature>
<evidence type="ECO:0000256" key="5">
    <source>
        <dbReference type="SAM" id="Phobius"/>
    </source>
</evidence>
<dbReference type="EMBL" id="CP065856">
    <property type="protein sequence ID" value="QPV62815.1"/>
    <property type="molecule type" value="Genomic_DNA"/>
</dbReference>
<evidence type="ECO:0000259" key="6">
    <source>
        <dbReference type="Pfam" id="PF04893"/>
    </source>
</evidence>
<keyword evidence="3 5" id="KW-1133">Transmembrane helix</keyword>
<dbReference type="GeneID" id="60590659"/>
<evidence type="ECO:0000313" key="8">
    <source>
        <dbReference type="Proteomes" id="UP000595001"/>
    </source>
</evidence>
<keyword evidence="8" id="KW-1185">Reference proteome</keyword>
<feature type="transmembrane region" description="Helical" evidence="5">
    <location>
        <begin position="218"/>
        <end position="237"/>
    </location>
</feature>
<name>A0A7T3FY32_9EURY</name>
<protein>
    <submittedName>
        <fullName evidence="7">YIP1 family protein</fullName>
    </submittedName>
</protein>
<feature type="transmembrane region" description="Helical" evidence="5">
    <location>
        <begin position="45"/>
        <end position="63"/>
    </location>
</feature>
<comment type="subcellular location">
    <subcellularLocation>
        <location evidence="1">Membrane</location>
        <topology evidence="1">Multi-pass membrane protein</topology>
    </subcellularLocation>
</comment>
<accession>A0A7T3FY32</accession>
<dbReference type="InterPro" id="IPR006977">
    <property type="entry name" value="Yip1_dom"/>
</dbReference>
<feature type="transmembrane region" description="Helical" evidence="5">
    <location>
        <begin position="183"/>
        <end position="206"/>
    </location>
</feature>
<evidence type="ECO:0000256" key="2">
    <source>
        <dbReference type="ARBA" id="ARBA00022692"/>
    </source>
</evidence>
<evidence type="ECO:0000313" key="7">
    <source>
        <dbReference type="EMBL" id="QPV62815.1"/>
    </source>
</evidence>
<dbReference type="OrthoDB" id="234734at2157"/>
<reference evidence="7 8" key="1">
    <citation type="submission" date="2020-12" db="EMBL/GenBank/DDBJ databases">
        <title>Halosimplex halophilum sp. nov. and Halosimplex salinum sp. nov., two new members of the genus Halosimplex.</title>
        <authorList>
            <person name="Cui H.L."/>
        </authorList>
    </citation>
    <scope>NUCLEOTIDE SEQUENCE [LARGE SCALE GENOMIC DNA]</scope>
    <source>
        <strain evidence="7 8">YGH94</strain>
    </source>
</reference>
<evidence type="ECO:0000256" key="1">
    <source>
        <dbReference type="ARBA" id="ARBA00004141"/>
    </source>
</evidence>
<keyword evidence="2 5" id="KW-0812">Transmembrane</keyword>
<dbReference type="Proteomes" id="UP000595001">
    <property type="component" value="Chromosome"/>
</dbReference>
<dbReference type="Pfam" id="PF04893">
    <property type="entry name" value="Yip1"/>
    <property type="match status" value="1"/>
</dbReference>
<feature type="domain" description="Yip1" evidence="6">
    <location>
        <begin position="24"/>
        <end position="232"/>
    </location>
</feature>
<dbReference type="RefSeq" id="WP_198061613.1">
    <property type="nucleotide sequence ID" value="NZ_CP065856.1"/>
</dbReference>
<dbReference type="GO" id="GO:0016020">
    <property type="term" value="C:membrane"/>
    <property type="evidence" value="ECO:0007669"/>
    <property type="project" value="UniProtKB-SubCell"/>
</dbReference>